<reference evidence="1" key="2">
    <citation type="journal article" date="2015" name="Data Brief">
        <title>Shoot transcriptome of the giant reed, Arundo donax.</title>
        <authorList>
            <person name="Barrero R.A."/>
            <person name="Guerrero F.D."/>
            <person name="Moolhuijzen P."/>
            <person name="Goolsby J.A."/>
            <person name="Tidwell J."/>
            <person name="Bellgard S.E."/>
            <person name="Bellgard M.I."/>
        </authorList>
    </citation>
    <scope>NUCLEOTIDE SEQUENCE</scope>
    <source>
        <tissue evidence="1">Shoot tissue taken approximately 20 cm above the soil surface</tissue>
    </source>
</reference>
<organism evidence="1">
    <name type="scientific">Arundo donax</name>
    <name type="common">Giant reed</name>
    <name type="synonym">Donax arundinaceus</name>
    <dbReference type="NCBI Taxonomy" id="35708"/>
    <lineage>
        <taxon>Eukaryota</taxon>
        <taxon>Viridiplantae</taxon>
        <taxon>Streptophyta</taxon>
        <taxon>Embryophyta</taxon>
        <taxon>Tracheophyta</taxon>
        <taxon>Spermatophyta</taxon>
        <taxon>Magnoliopsida</taxon>
        <taxon>Liliopsida</taxon>
        <taxon>Poales</taxon>
        <taxon>Poaceae</taxon>
        <taxon>PACMAD clade</taxon>
        <taxon>Arundinoideae</taxon>
        <taxon>Arundineae</taxon>
        <taxon>Arundo</taxon>
    </lineage>
</organism>
<proteinExistence type="predicted"/>
<reference evidence="1" key="1">
    <citation type="submission" date="2014-09" db="EMBL/GenBank/DDBJ databases">
        <authorList>
            <person name="Magalhaes I.L.F."/>
            <person name="Oliveira U."/>
            <person name="Santos F.R."/>
            <person name="Vidigal T.H.D.A."/>
            <person name="Brescovit A.D."/>
            <person name="Santos A.J."/>
        </authorList>
    </citation>
    <scope>NUCLEOTIDE SEQUENCE</scope>
    <source>
        <tissue evidence="1">Shoot tissue taken approximately 20 cm above the soil surface</tissue>
    </source>
</reference>
<accession>A0A0A9C9H9</accession>
<name>A0A0A9C9H9_ARUDO</name>
<sequence>MFLMHFPLSRSKCTGSHQLPML</sequence>
<dbReference type="AlphaFoldDB" id="A0A0A9C9H9"/>
<evidence type="ECO:0000313" key="1">
    <source>
        <dbReference type="EMBL" id="JAD72979.1"/>
    </source>
</evidence>
<dbReference type="EMBL" id="GBRH01224916">
    <property type="protein sequence ID" value="JAD72979.1"/>
    <property type="molecule type" value="Transcribed_RNA"/>
</dbReference>
<protein>
    <submittedName>
        <fullName evidence="1">Uncharacterized protein</fullName>
    </submittedName>
</protein>